<keyword evidence="2" id="KW-1185">Reference proteome</keyword>
<evidence type="ECO:0000313" key="1">
    <source>
        <dbReference type="EMBL" id="CAI9164893.1"/>
    </source>
</evidence>
<sequence length="150" mass="17587">MEFSRPECWSGYRSLLQGIFPTQGSNPGLLHCRWILYQLSPGKPLLHHEEQRIRWMLETDFLCPRLIPVTPLDMPARWFPRKKQCSSQEPVVNLPPYRAELRGEQQHGFADYATVLGSAFCLRSRRDPNCFFWKSERRRKKGGMPISIQV</sequence>
<name>A0ABN8YU33_RANTA</name>
<dbReference type="EMBL" id="OX459959">
    <property type="protein sequence ID" value="CAI9164893.1"/>
    <property type="molecule type" value="Genomic_DNA"/>
</dbReference>
<accession>A0ABN8YU33</accession>
<gene>
    <name evidence="1" type="ORF">MRATA1EN1_LOCUS13855</name>
</gene>
<organism evidence="1 2">
    <name type="scientific">Rangifer tarandus platyrhynchus</name>
    <name type="common">Svalbard reindeer</name>
    <dbReference type="NCBI Taxonomy" id="3082113"/>
    <lineage>
        <taxon>Eukaryota</taxon>
        <taxon>Metazoa</taxon>
        <taxon>Chordata</taxon>
        <taxon>Craniata</taxon>
        <taxon>Vertebrata</taxon>
        <taxon>Euteleostomi</taxon>
        <taxon>Mammalia</taxon>
        <taxon>Eutheria</taxon>
        <taxon>Laurasiatheria</taxon>
        <taxon>Artiodactyla</taxon>
        <taxon>Ruminantia</taxon>
        <taxon>Pecora</taxon>
        <taxon>Cervidae</taxon>
        <taxon>Odocoileinae</taxon>
        <taxon>Rangifer</taxon>
    </lineage>
</organism>
<dbReference type="Proteomes" id="UP001176941">
    <property type="component" value="Chromosome 23"/>
</dbReference>
<protein>
    <submittedName>
        <fullName evidence="1">Uncharacterized protein</fullName>
    </submittedName>
</protein>
<reference evidence="1" key="1">
    <citation type="submission" date="2023-04" db="EMBL/GenBank/DDBJ databases">
        <authorList>
            <consortium name="ELIXIR-Norway"/>
        </authorList>
    </citation>
    <scope>NUCLEOTIDE SEQUENCE [LARGE SCALE GENOMIC DNA]</scope>
</reference>
<proteinExistence type="predicted"/>
<evidence type="ECO:0000313" key="2">
    <source>
        <dbReference type="Proteomes" id="UP001176941"/>
    </source>
</evidence>